<protein>
    <submittedName>
        <fullName evidence="4">Uncharacterized protein</fullName>
    </submittedName>
</protein>
<dbReference type="EMBL" id="JARKIK010002037">
    <property type="protein sequence ID" value="KAK8719489.1"/>
    <property type="molecule type" value="Genomic_DNA"/>
</dbReference>
<evidence type="ECO:0000313" key="5">
    <source>
        <dbReference type="Proteomes" id="UP001445076"/>
    </source>
</evidence>
<evidence type="ECO:0000256" key="1">
    <source>
        <dbReference type="SAM" id="MobiDB-lite"/>
    </source>
</evidence>
<feature type="transmembrane region" description="Helical" evidence="2">
    <location>
        <begin position="233"/>
        <end position="256"/>
    </location>
</feature>
<dbReference type="Proteomes" id="UP001445076">
    <property type="component" value="Unassembled WGS sequence"/>
</dbReference>
<keyword evidence="5" id="KW-1185">Reference proteome</keyword>
<proteinExistence type="predicted"/>
<sequence length="297" mass="33025">MMALIVMALCLVLLYAGCEAGTLSQHLPSFTTHQSVRASNDGIPQVNISQQQSTPHSTKHITDAPSPESDTTDLSSTRNCIVASSTKEDVIEVLHQHNQFLVIISSDFQYLETSLKIGSCSHESIYRANRFLTRNTLHLRAPDAQAVMKMNYTKLTNGAHAYRLTLDSFNFSEIVSTSVRCGKVLGFHVKAKGAAVCDLNLMENPLGIRVSELKSLLKDPSKSLHDLRYWSQGAYVIGVCFTLASYLLFLVTVRLFRSNFQYQSIFTDRRTENITTPSVTLQVVNISVEAPDFQVSK</sequence>
<accession>A0AAW0VT95</accession>
<keyword evidence="2" id="KW-1133">Transmembrane helix</keyword>
<feature type="compositionally biased region" description="Polar residues" evidence="1">
    <location>
        <begin position="47"/>
        <end position="56"/>
    </location>
</feature>
<comment type="caution">
    <text evidence="4">The sequence shown here is derived from an EMBL/GenBank/DDBJ whole genome shotgun (WGS) entry which is preliminary data.</text>
</comment>
<gene>
    <name evidence="4" type="ORF">OTU49_014008</name>
</gene>
<keyword evidence="2" id="KW-0472">Membrane</keyword>
<feature type="chain" id="PRO_5043463457" evidence="3">
    <location>
        <begin position="21"/>
        <end position="297"/>
    </location>
</feature>
<evidence type="ECO:0000313" key="4">
    <source>
        <dbReference type="EMBL" id="KAK8719489.1"/>
    </source>
</evidence>
<keyword evidence="2" id="KW-0812">Transmembrane</keyword>
<feature type="region of interest" description="Disordered" evidence="1">
    <location>
        <begin position="47"/>
        <end position="76"/>
    </location>
</feature>
<dbReference type="AlphaFoldDB" id="A0AAW0VT95"/>
<feature type="signal peptide" evidence="3">
    <location>
        <begin position="1"/>
        <end position="20"/>
    </location>
</feature>
<evidence type="ECO:0000256" key="2">
    <source>
        <dbReference type="SAM" id="Phobius"/>
    </source>
</evidence>
<organism evidence="4 5">
    <name type="scientific">Cherax quadricarinatus</name>
    <name type="common">Australian red claw crayfish</name>
    <dbReference type="NCBI Taxonomy" id="27406"/>
    <lineage>
        <taxon>Eukaryota</taxon>
        <taxon>Metazoa</taxon>
        <taxon>Ecdysozoa</taxon>
        <taxon>Arthropoda</taxon>
        <taxon>Crustacea</taxon>
        <taxon>Multicrustacea</taxon>
        <taxon>Malacostraca</taxon>
        <taxon>Eumalacostraca</taxon>
        <taxon>Eucarida</taxon>
        <taxon>Decapoda</taxon>
        <taxon>Pleocyemata</taxon>
        <taxon>Astacidea</taxon>
        <taxon>Parastacoidea</taxon>
        <taxon>Parastacidae</taxon>
        <taxon>Cherax</taxon>
    </lineage>
</organism>
<name>A0AAW0VT95_CHEQU</name>
<evidence type="ECO:0000256" key="3">
    <source>
        <dbReference type="SAM" id="SignalP"/>
    </source>
</evidence>
<keyword evidence="3" id="KW-0732">Signal</keyword>
<reference evidence="4 5" key="1">
    <citation type="journal article" date="2024" name="BMC Genomics">
        <title>Genome assembly of redclaw crayfish (Cherax quadricarinatus) provides insights into its immune adaptation and hypoxia tolerance.</title>
        <authorList>
            <person name="Liu Z."/>
            <person name="Zheng J."/>
            <person name="Li H."/>
            <person name="Fang K."/>
            <person name="Wang S."/>
            <person name="He J."/>
            <person name="Zhou D."/>
            <person name="Weng S."/>
            <person name="Chi M."/>
            <person name="Gu Z."/>
            <person name="He J."/>
            <person name="Li F."/>
            <person name="Wang M."/>
        </authorList>
    </citation>
    <scope>NUCLEOTIDE SEQUENCE [LARGE SCALE GENOMIC DNA]</scope>
    <source>
        <strain evidence="4">ZL_2023a</strain>
    </source>
</reference>